<evidence type="ECO:0008006" key="3">
    <source>
        <dbReference type="Google" id="ProtNLM"/>
    </source>
</evidence>
<dbReference type="RefSeq" id="WP_068000457.1">
    <property type="nucleotide sequence ID" value="NZ_FOFM01000003.1"/>
</dbReference>
<sequence>MGRDPVPSVSELFDFDDFPELNLPEDGLYLIVQLRNELLRLPFFLKHYRSIGVQHFLIIDNASTDGTSAFLEAQSDVTRFASSKAFKDCKALWPRALLNRYCMGHWVFLVDADEQFVYPGWPDVPFQHVLKFWADQKVEGVHAPLVDMYSDRPLREVEYQSETPFLDTCPFFDTTSTWVLFYEGSRLAPPFEIRGGVRGRLFGRPSKKKVGWLHDEIRHFCLKPSRAWSGLAFQRWAQRKLHGYIPREIPVLNKVPLLYWRPEYTENRGVHWVDSHTKLADDWGALLHFKFFQDFQERVEEEMERKQYYAEGHEYKTYFDGMQTILTSSPCYAGSRRFNTAADLHKAGLVRHTKELDAHLRRFQSEAAKLPLTFRATA</sequence>
<dbReference type="OrthoDB" id="3010234at2"/>
<comment type="caution">
    <text evidence="1">The sequence shown here is derived from an EMBL/GenBank/DDBJ whole genome shotgun (WGS) entry which is preliminary data.</text>
</comment>
<name>A0A166B9M2_9HYPH</name>
<dbReference type="STRING" id="989403.SAMN05421798_103128"/>
<dbReference type="EMBL" id="LMCB01000001">
    <property type="protein sequence ID" value="KZL22047.1"/>
    <property type="molecule type" value="Genomic_DNA"/>
</dbReference>
<evidence type="ECO:0000313" key="1">
    <source>
        <dbReference type="EMBL" id="KZL22047.1"/>
    </source>
</evidence>
<dbReference type="Pfam" id="PF13704">
    <property type="entry name" value="Glyco_tranf_2_4"/>
    <property type="match status" value="1"/>
</dbReference>
<organism evidence="1 2">
    <name type="scientific">Pseudovibrio axinellae</name>
    <dbReference type="NCBI Taxonomy" id="989403"/>
    <lineage>
        <taxon>Bacteria</taxon>
        <taxon>Pseudomonadati</taxon>
        <taxon>Pseudomonadota</taxon>
        <taxon>Alphaproteobacteria</taxon>
        <taxon>Hyphomicrobiales</taxon>
        <taxon>Stappiaceae</taxon>
        <taxon>Pseudovibrio</taxon>
    </lineage>
</organism>
<protein>
    <recommendedName>
        <fullName evidence="3">Glycosyl transferase family 2</fullName>
    </recommendedName>
</protein>
<gene>
    <name evidence="1" type="ORF">PsAD2_00072</name>
</gene>
<dbReference type="InterPro" id="IPR029044">
    <property type="entry name" value="Nucleotide-diphossugar_trans"/>
</dbReference>
<dbReference type="PATRIC" id="fig|989403.3.peg.75"/>
<proteinExistence type="predicted"/>
<reference evidence="1 2" key="1">
    <citation type="journal article" date="2016" name="Front. Microbiol.">
        <title>Comparative Genomic Analysis Reveals a Diverse Repertoire of Genes Involved in Prokaryote-Eukaryote Interactions within the Pseudovibrio Genus.</title>
        <authorList>
            <person name="Romano S."/>
            <person name="Fernandez-Guerra A."/>
            <person name="Reen F.J."/>
            <person name="Glockner F.O."/>
            <person name="Crowley S.P."/>
            <person name="O'Sullivan O."/>
            <person name="Cotter P.D."/>
            <person name="Adams C."/>
            <person name="Dobson A.D."/>
            <person name="O'Gara F."/>
        </authorList>
    </citation>
    <scope>NUCLEOTIDE SEQUENCE [LARGE SCALE GENOMIC DNA]</scope>
    <source>
        <strain evidence="1 2">Ad2</strain>
    </source>
</reference>
<dbReference type="SUPFAM" id="SSF53448">
    <property type="entry name" value="Nucleotide-diphospho-sugar transferases"/>
    <property type="match status" value="1"/>
</dbReference>
<accession>A0A166B9M2</accession>
<evidence type="ECO:0000313" key="2">
    <source>
        <dbReference type="Proteomes" id="UP000076577"/>
    </source>
</evidence>
<dbReference type="AlphaFoldDB" id="A0A166B9M2"/>
<dbReference type="Proteomes" id="UP000076577">
    <property type="component" value="Unassembled WGS sequence"/>
</dbReference>
<keyword evidence="2" id="KW-1185">Reference proteome</keyword>